<dbReference type="STRING" id="44742.AXF13_00275"/>
<dbReference type="EMBL" id="CP014229">
    <property type="protein sequence ID" value="AMD88682.1"/>
    <property type="molecule type" value="Genomic_DNA"/>
</dbReference>
<reference evidence="3" key="1">
    <citation type="submission" date="2016-02" db="EMBL/GenBank/DDBJ databases">
        <authorList>
            <person name="Holder M.E."/>
            <person name="Ajami N.J."/>
            <person name="Petrosino J.F."/>
        </authorList>
    </citation>
    <scope>NUCLEOTIDE SEQUENCE [LARGE SCALE GENOMIC DNA]</scope>
    <source>
        <strain evidence="3">CCUG 45958</strain>
    </source>
</reference>
<dbReference type="InterPro" id="IPR047668">
    <property type="entry name" value="DsrJ"/>
</dbReference>
<keyword evidence="1" id="KW-0472">Membrane</keyword>
<name>A0A0X8JHF0_9BACT</name>
<evidence type="ECO:0000313" key="3">
    <source>
        <dbReference type="Proteomes" id="UP000069241"/>
    </source>
</evidence>
<organism evidence="2 3">
    <name type="scientific">Desulfovibrio fairfieldensis</name>
    <dbReference type="NCBI Taxonomy" id="44742"/>
    <lineage>
        <taxon>Bacteria</taxon>
        <taxon>Pseudomonadati</taxon>
        <taxon>Thermodesulfobacteriota</taxon>
        <taxon>Desulfovibrionia</taxon>
        <taxon>Desulfovibrionales</taxon>
        <taxon>Desulfovibrionaceae</taxon>
        <taxon>Desulfovibrio</taxon>
    </lineage>
</organism>
<feature type="transmembrane region" description="Helical" evidence="1">
    <location>
        <begin position="6"/>
        <end position="24"/>
    </location>
</feature>
<sequence>MYNAKAVITGIVIFVVLFSSPFWVSYLGQDYKKTDVVLPKDEKNCIEDVEFMRAQHMRLLNEWRDEALRKENRIYVSAKDGKKWVISLQNTCLKCHNNYKEFCEKCHVANSVYPYCWTCHIIPTEGK</sequence>
<dbReference type="Proteomes" id="UP000069241">
    <property type="component" value="Chromosome"/>
</dbReference>
<dbReference type="InterPro" id="IPR036280">
    <property type="entry name" value="Multihaem_cyt_sf"/>
</dbReference>
<keyword evidence="1" id="KW-1133">Transmembrane helix</keyword>
<dbReference type="NCBIfam" id="NF038038">
    <property type="entry name" value="cytoc_DsrJ"/>
    <property type="match status" value="1"/>
</dbReference>
<evidence type="ECO:0000256" key="1">
    <source>
        <dbReference type="SAM" id="Phobius"/>
    </source>
</evidence>
<dbReference type="RefSeq" id="WP_008683462.1">
    <property type="nucleotide sequence ID" value="NZ_CP014229.1"/>
</dbReference>
<gene>
    <name evidence="2" type="ORF">AXF13_00275</name>
</gene>
<dbReference type="KEGG" id="dfi:AXF13_00275"/>
<keyword evidence="3" id="KW-1185">Reference proteome</keyword>
<dbReference type="AlphaFoldDB" id="A0A0X8JHF0"/>
<proteinExistence type="predicted"/>
<accession>A0A0X8JHF0</accession>
<evidence type="ECO:0000313" key="2">
    <source>
        <dbReference type="EMBL" id="AMD88682.1"/>
    </source>
</evidence>
<dbReference type="SUPFAM" id="SSF48695">
    <property type="entry name" value="Multiheme cytochromes"/>
    <property type="match status" value="1"/>
</dbReference>
<protein>
    <submittedName>
        <fullName evidence="2">Cytochrome C</fullName>
    </submittedName>
</protein>
<keyword evidence="1" id="KW-0812">Transmembrane</keyword>